<dbReference type="eggNOG" id="ENOG50329MN">
    <property type="taxonomic scope" value="Bacteria"/>
</dbReference>
<evidence type="ECO:0000313" key="2">
    <source>
        <dbReference type="EMBL" id="KCV82323.1"/>
    </source>
</evidence>
<name>A0A058ZLA8_9RHOB</name>
<comment type="caution">
    <text evidence="2">The sequence shown here is derived from an EMBL/GenBank/DDBJ whole genome shotgun (WGS) entry which is preliminary data.</text>
</comment>
<dbReference type="Pfam" id="PF00685">
    <property type="entry name" value="Sulfotransfer_1"/>
    <property type="match status" value="1"/>
</dbReference>
<accession>A0A058ZLA8</accession>
<dbReference type="GO" id="GO:0008146">
    <property type="term" value="F:sulfotransferase activity"/>
    <property type="evidence" value="ECO:0007669"/>
    <property type="project" value="InterPro"/>
</dbReference>
<dbReference type="InterPro" id="IPR000863">
    <property type="entry name" value="Sulfotransferase_dom"/>
</dbReference>
<keyword evidence="2" id="KW-0808">Transferase</keyword>
<gene>
    <name evidence="2" type="ORF">ATO10_08032</name>
</gene>
<dbReference type="SUPFAM" id="SSF52540">
    <property type="entry name" value="P-loop containing nucleoside triphosphate hydrolases"/>
    <property type="match status" value="1"/>
</dbReference>
<evidence type="ECO:0000259" key="1">
    <source>
        <dbReference type="Pfam" id="PF00685"/>
    </source>
</evidence>
<dbReference type="Proteomes" id="UP000024836">
    <property type="component" value="Unassembled WGS sequence"/>
</dbReference>
<dbReference type="EMBL" id="AQQY01000004">
    <property type="protein sequence ID" value="KCV82323.1"/>
    <property type="molecule type" value="Genomic_DNA"/>
</dbReference>
<keyword evidence="3" id="KW-1185">Reference proteome</keyword>
<organism evidence="2 3">
    <name type="scientific">Actibacterium atlanticum</name>
    <dbReference type="NCBI Taxonomy" id="1461693"/>
    <lineage>
        <taxon>Bacteria</taxon>
        <taxon>Pseudomonadati</taxon>
        <taxon>Pseudomonadota</taxon>
        <taxon>Alphaproteobacteria</taxon>
        <taxon>Rhodobacterales</taxon>
        <taxon>Roseobacteraceae</taxon>
        <taxon>Actibacterium</taxon>
    </lineage>
</organism>
<evidence type="ECO:0000313" key="3">
    <source>
        <dbReference type="Proteomes" id="UP000024836"/>
    </source>
</evidence>
<feature type="domain" description="Sulfotransferase" evidence="1">
    <location>
        <begin position="23"/>
        <end position="113"/>
    </location>
</feature>
<dbReference type="InterPro" id="IPR027417">
    <property type="entry name" value="P-loop_NTPase"/>
</dbReference>
<dbReference type="AlphaFoldDB" id="A0A058ZLA8"/>
<reference evidence="2 3" key="1">
    <citation type="submission" date="2013-04" db="EMBL/GenBank/DDBJ databases">
        <title>Shimia sp. 22II-S11-Z10 Genome Sequencing.</title>
        <authorList>
            <person name="Lai Q."/>
            <person name="Li G."/>
            <person name="Shao Z."/>
        </authorList>
    </citation>
    <scope>NUCLEOTIDE SEQUENCE [LARGE SCALE GENOMIC DNA]</scope>
    <source>
        <strain evidence="3">22II-S11-Z10</strain>
    </source>
</reference>
<protein>
    <submittedName>
        <fullName evidence="2">Sulfotransferase family protein</fullName>
    </submittedName>
</protein>
<sequence>MRKRYLLSQATVTPESSFRAFEIFTARNDREKMLIDVLDLREQMLLYHLFEDVRGVSLHVRFSEIAYQRFKDNYKFVTMLRDPVKRFVSHYHWSYGKPQAHARIEDDFETFLESPRAKRIGATYVEYLCGLPKDVPTDSDEAVSAAISNLGKFSVVGDISDTRSFEQDIRKELGVRVKIKHENKGSKASRSRSELENPEWRAKIESLCAPDIAVWKAANAVQGGRDAQ</sequence>
<proteinExistence type="predicted"/>
<dbReference type="STRING" id="1461693.ATO10_08032"/>
<dbReference type="Gene3D" id="3.40.50.300">
    <property type="entry name" value="P-loop containing nucleotide triphosphate hydrolases"/>
    <property type="match status" value="1"/>
</dbReference>